<accession>A0A0A9HH99</accession>
<sequence length="32" mass="3556">MQISSRNIKACFPVISGQAKYKSLTLELMGKL</sequence>
<dbReference type="AlphaFoldDB" id="A0A0A9HH99"/>
<proteinExistence type="predicted"/>
<protein>
    <submittedName>
        <fullName evidence="1">Uncharacterized protein</fullName>
    </submittedName>
</protein>
<reference evidence="1" key="1">
    <citation type="submission" date="2014-09" db="EMBL/GenBank/DDBJ databases">
        <authorList>
            <person name="Magalhaes I.L.F."/>
            <person name="Oliveira U."/>
            <person name="Santos F.R."/>
            <person name="Vidigal T.H.D.A."/>
            <person name="Brescovit A.D."/>
            <person name="Santos A.J."/>
        </authorList>
    </citation>
    <scope>NUCLEOTIDE SEQUENCE</scope>
    <source>
        <tissue evidence="1">Shoot tissue taken approximately 20 cm above the soil surface</tissue>
    </source>
</reference>
<organism evidence="1">
    <name type="scientific">Arundo donax</name>
    <name type="common">Giant reed</name>
    <name type="synonym">Donax arundinaceus</name>
    <dbReference type="NCBI Taxonomy" id="35708"/>
    <lineage>
        <taxon>Eukaryota</taxon>
        <taxon>Viridiplantae</taxon>
        <taxon>Streptophyta</taxon>
        <taxon>Embryophyta</taxon>
        <taxon>Tracheophyta</taxon>
        <taxon>Spermatophyta</taxon>
        <taxon>Magnoliopsida</taxon>
        <taxon>Liliopsida</taxon>
        <taxon>Poales</taxon>
        <taxon>Poaceae</taxon>
        <taxon>PACMAD clade</taxon>
        <taxon>Arundinoideae</taxon>
        <taxon>Arundineae</taxon>
        <taxon>Arundo</taxon>
    </lineage>
</organism>
<reference evidence="1" key="2">
    <citation type="journal article" date="2015" name="Data Brief">
        <title>Shoot transcriptome of the giant reed, Arundo donax.</title>
        <authorList>
            <person name="Barrero R.A."/>
            <person name="Guerrero F.D."/>
            <person name="Moolhuijzen P."/>
            <person name="Goolsby J.A."/>
            <person name="Tidwell J."/>
            <person name="Bellgard S.E."/>
            <person name="Bellgard M.I."/>
        </authorList>
    </citation>
    <scope>NUCLEOTIDE SEQUENCE</scope>
    <source>
        <tissue evidence="1">Shoot tissue taken approximately 20 cm above the soil surface</tissue>
    </source>
</reference>
<name>A0A0A9HH99_ARUDO</name>
<evidence type="ECO:0000313" key="1">
    <source>
        <dbReference type="EMBL" id="JAE32293.1"/>
    </source>
</evidence>
<dbReference type="EMBL" id="GBRH01165603">
    <property type="protein sequence ID" value="JAE32293.1"/>
    <property type="molecule type" value="Transcribed_RNA"/>
</dbReference>